<protein>
    <submittedName>
        <fullName evidence="2">Uncharacterized protein</fullName>
    </submittedName>
</protein>
<dbReference type="Proteomes" id="UP000569092">
    <property type="component" value="Unassembled WGS sequence"/>
</dbReference>
<feature type="compositionally biased region" description="Low complexity" evidence="1">
    <location>
        <begin position="157"/>
        <end position="189"/>
    </location>
</feature>
<accession>A0A7W8JBL8</accession>
<reference evidence="2 3" key="1">
    <citation type="submission" date="2020-08" db="EMBL/GenBank/DDBJ databases">
        <title>Genomic Encyclopedia of Type Strains, Phase IV (KMG-V): Genome sequencing to study the core and pangenomes of soil and plant-associated prokaryotes.</title>
        <authorList>
            <person name="Whitman W."/>
        </authorList>
    </citation>
    <scope>NUCLEOTIDE SEQUENCE [LARGE SCALE GENOMIC DNA]</scope>
    <source>
        <strain evidence="2 3">M8US30</strain>
    </source>
</reference>
<feature type="region of interest" description="Disordered" evidence="1">
    <location>
        <begin position="920"/>
        <end position="942"/>
    </location>
</feature>
<evidence type="ECO:0000313" key="3">
    <source>
        <dbReference type="Proteomes" id="UP000569092"/>
    </source>
</evidence>
<evidence type="ECO:0000256" key="1">
    <source>
        <dbReference type="SAM" id="MobiDB-lite"/>
    </source>
</evidence>
<evidence type="ECO:0000313" key="2">
    <source>
        <dbReference type="EMBL" id="MBB5346283.1"/>
    </source>
</evidence>
<proteinExistence type="predicted"/>
<feature type="region of interest" description="Disordered" evidence="1">
    <location>
        <begin position="395"/>
        <end position="416"/>
    </location>
</feature>
<dbReference type="AlphaFoldDB" id="A0A7W8JBL8"/>
<dbReference type="EMBL" id="JACHDZ010000012">
    <property type="protein sequence ID" value="MBB5346283.1"/>
    <property type="molecule type" value="Genomic_DNA"/>
</dbReference>
<name>A0A7W8JBL8_9BACT</name>
<sequence>MISYERIAQLMDGMFEDAAGIQVDALILHPTNANTSTLDAIQQSLQVGASYNYLDALQNGVNAKLFEAKANSQVSLLNQWTAMQPQLFDATAAASATQKTLDDLKAQTDPQPSADDIAKATEANRVAQANKQGIKDKMDAIKAGQGDFTFSTQTLSAANSSPATTPPATTTVSNNKLLGTPSFTPTSPGLTGGTGTTGATLPPTQQMDTQLRLLWERMMRLLSTIGQPDSVKGQTLEILRFYPSITYVDKDTTTLKLEYAISCEGGGKPTVLDVYPRTSPVNILAEKFKDSGFSLAAAFGFGAANASAAYNHEHLQLTNAMSQTSYVTGFGANSNTFGWLLGKTPGDDTIATGQKEFYALVAIPSGCTGNTFTVKVNRIVWQGANGNALTSESVNDTKTSFTTGGPTKEPTTLTYSPNDGSSFVPVSVYLDHPLDSQARVLVDGEVLFRARDNFARATAAPTGFSNTGLFEKQDASMDGGQWSRTDENRLVILLKSSKYASRFPEIVITSPTDSAISLLDSIERPVVAGYQYQCGKGMASCRGLLPPLNFSSAAASRGVVRRWEAGFSASASDDRILIMLDRDRPTGNSTAADAPGYLVTSSPGYLPWGPQPRVLALNLEGETLTAASLKNCRAQGVILSCQTWSGYGKGGYRIRVYDDQHLASDQRSTNAVQADLTLQPESIEDRKPILESTPLPIVIPALAGNDPASGTWNFDYPIYGKNEITVALRNFSGQLLYTDDARYAANKIGAAPHINNCDSSNRCHLKFTIFFRDLPALDDHMDFVFYERDPRTPAADPIPIGSTQLVSLYTSLAPHLTNVDTSADIRLTGTNLFLDRVRFGNGGPIAELECGDATRTDCRVVGIPTVKEPAWVYLYSPKVSFPLPLTLNGSTADWRYVPPPKPAGGIGAGAKAHVAVAAIPEKNNVPPPKPTADKSRQPTVIQ</sequence>
<feature type="region of interest" description="Disordered" evidence="1">
    <location>
        <begin position="157"/>
        <end position="203"/>
    </location>
</feature>
<organism evidence="2 3">
    <name type="scientific">Tunturiibacter lichenicola</name>
    <dbReference type="NCBI Taxonomy" id="2051959"/>
    <lineage>
        <taxon>Bacteria</taxon>
        <taxon>Pseudomonadati</taxon>
        <taxon>Acidobacteriota</taxon>
        <taxon>Terriglobia</taxon>
        <taxon>Terriglobales</taxon>
        <taxon>Acidobacteriaceae</taxon>
        <taxon>Tunturiibacter</taxon>
    </lineage>
</organism>
<gene>
    <name evidence="2" type="ORF">HDF10_004293</name>
</gene>
<comment type="caution">
    <text evidence="2">The sequence shown here is derived from an EMBL/GenBank/DDBJ whole genome shotgun (WGS) entry which is preliminary data.</text>
</comment>